<gene>
    <name evidence="1" type="ORF">A9Z60_04675</name>
</gene>
<protein>
    <submittedName>
        <fullName evidence="1">Uncharacterized protein</fullName>
    </submittedName>
</protein>
<dbReference type="EMBL" id="LZDN01000043">
    <property type="protein sequence ID" value="OBX48687.1"/>
    <property type="molecule type" value="Genomic_DNA"/>
</dbReference>
<evidence type="ECO:0000313" key="2">
    <source>
        <dbReference type="Proteomes" id="UP000092671"/>
    </source>
</evidence>
<reference evidence="1 2" key="1">
    <citation type="submission" date="2016-06" db="EMBL/GenBank/DDBJ databases">
        <title>Draft genome of Moraxella nonliquefaciens CCUG 60284.</title>
        <authorList>
            <person name="Salva-Serra F."/>
            <person name="Engstrom-Jakobsson H."/>
            <person name="Thorell K."/>
            <person name="Gonzales-Siles L."/>
            <person name="Karlsson R."/>
            <person name="Boulund F."/>
            <person name="Engstrand L."/>
            <person name="Kristiansson E."/>
            <person name="Moore E."/>
        </authorList>
    </citation>
    <scope>NUCLEOTIDE SEQUENCE [LARGE SCALE GENOMIC DNA]</scope>
    <source>
        <strain evidence="1 2">CCUG 60284</strain>
    </source>
</reference>
<dbReference type="AlphaFoldDB" id="A0A1B8PHM7"/>
<dbReference type="Proteomes" id="UP000092671">
    <property type="component" value="Unassembled WGS sequence"/>
</dbReference>
<comment type="caution">
    <text evidence="1">The sequence shown here is derived from an EMBL/GenBank/DDBJ whole genome shotgun (WGS) entry which is preliminary data.</text>
</comment>
<accession>A0A1B8PHM7</accession>
<name>A0A1B8PHM7_MORNO</name>
<organism evidence="1 2">
    <name type="scientific">Moraxella nonliquefaciens</name>
    <dbReference type="NCBI Taxonomy" id="478"/>
    <lineage>
        <taxon>Bacteria</taxon>
        <taxon>Pseudomonadati</taxon>
        <taxon>Pseudomonadota</taxon>
        <taxon>Gammaproteobacteria</taxon>
        <taxon>Moraxellales</taxon>
        <taxon>Moraxellaceae</taxon>
        <taxon>Moraxella</taxon>
    </lineage>
</organism>
<sequence length="62" mass="7451">MVLYTTYTTVLSAGIKCLSQLPKMPAFYGFCFKFQWLKNFFTKIFYKKFFKNLSNFLLKIQI</sequence>
<proteinExistence type="predicted"/>
<evidence type="ECO:0000313" key="1">
    <source>
        <dbReference type="EMBL" id="OBX48687.1"/>
    </source>
</evidence>